<gene>
    <name evidence="1" type="ORF">GC102_11120</name>
</gene>
<dbReference type="RefSeq" id="WP_171689605.1">
    <property type="nucleotide sequence ID" value="NZ_WHOC01000058.1"/>
</dbReference>
<reference evidence="1 2" key="1">
    <citation type="submission" date="2019-10" db="EMBL/GenBank/DDBJ databases">
        <title>Description of Paenibacillus choica sp. nov.</title>
        <authorList>
            <person name="Carlier A."/>
            <person name="Qi S."/>
        </authorList>
    </citation>
    <scope>NUCLEOTIDE SEQUENCE [LARGE SCALE GENOMIC DNA]</scope>
    <source>
        <strain evidence="1 2">LMG 31460</strain>
    </source>
</reference>
<comment type="caution">
    <text evidence="1">The sequence shown here is derived from an EMBL/GenBank/DDBJ whole genome shotgun (WGS) entry which is preliminary data.</text>
</comment>
<dbReference type="EMBL" id="WHOC01000058">
    <property type="protein sequence ID" value="NOU86321.1"/>
    <property type="molecule type" value="Genomic_DNA"/>
</dbReference>
<name>A0ABX1YZA8_9BACL</name>
<sequence>MDCIFYLVLIDLRRADPTYLYPPGAEDEWELLVNMLEEAVGSYATVDVSGDMPVGKTGKVNMCHGQLNPRYVYMAILVDGRSNRAGQAGGAGFSTSY</sequence>
<evidence type="ECO:0000313" key="2">
    <source>
        <dbReference type="Proteomes" id="UP000658690"/>
    </source>
</evidence>
<proteinExistence type="predicted"/>
<protein>
    <submittedName>
        <fullName evidence="1">Uncharacterized protein</fullName>
    </submittedName>
</protein>
<organism evidence="1 2">
    <name type="scientific">Paenibacillus germinis</name>
    <dbReference type="NCBI Taxonomy" id="2654979"/>
    <lineage>
        <taxon>Bacteria</taxon>
        <taxon>Bacillati</taxon>
        <taxon>Bacillota</taxon>
        <taxon>Bacilli</taxon>
        <taxon>Bacillales</taxon>
        <taxon>Paenibacillaceae</taxon>
        <taxon>Paenibacillus</taxon>
    </lineage>
</organism>
<dbReference type="Proteomes" id="UP000658690">
    <property type="component" value="Unassembled WGS sequence"/>
</dbReference>
<accession>A0ABX1YZA8</accession>
<keyword evidence="2" id="KW-1185">Reference proteome</keyword>
<evidence type="ECO:0000313" key="1">
    <source>
        <dbReference type="EMBL" id="NOU86321.1"/>
    </source>
</evidence>